<feature type="compositionally biased region" description="Basic and acidic residues" evidence="1">
    <location>
        <begin position="219"/>
        <end position="228"/>
    </location>
</feature>
<evidence type="ECO:0000256" key="1">
    <source>
        <dbReference type="SAM" id="MobiDB-lite"/>
    </source>
</evidence>
<dbReference type="AlphaFoldDB" id="A0A4Q1SE14"/>
<protein>
    <submittedName>
        <fullName evidence="2">DUF4254 domain-containing protein</fullName>
    </submittedName>
</protein>
<comment type="caution">
    <text evidence="2">The sequence shown here is derived from an EMBL/GenBank/DDBJ whole genome shotgun (WGS) entry which is preliminary data.</text>
</comment>
<proteinExistence type="predicted"/>
<dbReference type="EMBL" id="SDMK01000002">
    <property type="protein sequence ID" value="RXS95499.1"/>
    <property type="molecule type" value="Genomic_DNA"/>
</dbReference>
<organism evidence="2 3">
    <name type="scientific">Silvibacterium dinghuense</name>
    <dbReference type="NCBI Taxonomy" id="1560006"/>
    <lineage>
        <taxon>Bacteria</taxon>
        <taxon>Pseudomonadati</taxon>
        <taxon>Acidobacteriota</taxon>
        <taxon>Terriglobia</taxon>
        <taxon>Terriglobales</taxon>
        <taxon>Acidobacteriaceae</taxon>
        <taxon>Silvibacterium</taxon>
    </lineage>
</organism>
<gene>
    <name evidence="2" type="ORF">ESZ00_13075</name>
</gene>
<accession>A0A4Q1SE14</accession>
<evidence type="ECO:0000313" key="3">
    <source>
        <dbReference type="Proteomes" id="UP000290253"/>
    </source>
</evidence>
<reference evidence="2 3" key="1">
    <citation type="journal article" date="2016" name="Int. J. Syst. Evol. Microbiol.">
        <title>Acidipila dinghuensis sp. nov., an acidobacterium isolated from forest soil.</title>
        <authorList>
            <person name="Jiang Y.W."/>
            <person name="Wang J."/>
            <person name="Chen M.H."/>
            <person name="Lv Y.Y."/>
            <person name="Qiu L.H."/>
        </authorList>
    </citation>
    <scope>NUCLEOTIDE SEQUENCE [LARGE SCALE GENOMIC DNA]</scope>
    <source>
        <strain evidence="2 3">DHOF10</strain>
    </source>
</reference>
<dbReference type="InterPro" id="IPR025350">
    <property type="entry name" value="DUF4254"/>
</dbReference>
<dbReference type="OrthoDB" id="9805817at2"/>
<dbReference type="Pfam" id="PF14063">
    <property type="entry name" value="DUF4254"/>
    <property type="match status" value="1"/>
</dbReference>
<feature type="region of interest" description="Disordered" evidence="1">
    <location>
        <begin position="200"/>
        <end position="228"/>
    </location>
</feature>
<evidence type="ECO:0000313" key="2">
    <source>
        <dbReference type="EMBL" id="RXS95499.1"/>
    </source>
</evidence>
<name>A0A4Q1SE14_9BACT</name>
<keyword evidence="3" id="KW-1185">Reference proteome</keyword>
<dbReference type="Proteomes" id="UP000290253">
    <property type="component" value="Unassembled WGS sequence"/>
</dbReference>
<dbReference type="RefSeq" id="WP_129208696.1">
    <property type="nucleotide sequence ID" value="NZ_BMGU01000004.1"/>
</dbReference>
<sequence length="228" mass="25554">MSELQENTLVSLLDASAVTALQDATTAAWHGEATGYPLKPANELMAAVLELHRANFELWHIEDQARVPGASDRQIAETKRAIDKVNQRRNDLAEQTDVRLLETLEAHGLPRAAAELHSESPGLMLDRLSILALKIYHTREEVQRENAPEGHRQRNEIRLAVLLTQRDDLAGCLGALWQNILSGERRFKVYRQMKMYNDPSLNPAVYGTQKSPAGTPEDTAQKDEEKSI</sequence>